<dbReference type="RefSeq" id="WP_381349584.1">
    <property type="nucleotide sequence ID" value="NZ_JBHMCY010000073.1"/>
</dbReference>
<reference evidence="1 2" key="1">
    <citation type="submission" date="2024-09" db="EMBL/GenBank/DDBJ databases">
        <authorList>
            <person name="Sun Q."/>
            <person name="Mori K."/>
        </authorList>
    </citation>
    <scope>NUCLEOTIDE SEQUENCE [LARGE SCALE GENOMIC DNA]</scope>
    <source>
        <strain evidence="1 2">JCM 6917</strain>
    </source>
</reference>
<protein>
    <submittedName>
        <fullName evidence="1">Uncharacterized protein</fullName>
    </submittedName>
</protein>
<evidence type="ECO:0000313" key="1">
    <source>
        <dbReference type="EMBL" id="MFB9466601.1"/>
    </source>
</evidence>
<dbReference type="Proteomes" id="UP001589709">
    <property type="component" value="Unassembled WGS sequence"/>
</dbReference>
<dbReference type="EMBL" id="JBHMCY010000073">
    <property type="protein sequence ID" value="MFB9466601.1"/>
    <property type="molecule type" value="Genomic_DNA"/>
</dbReference>
<organism evidence="1 2">
    <name type="scientific">Streptomyces cinereospinus</name>
    <dbReference type="NCBI Taxonomy" id="285561"/>
    <lineage>
        <taxon>Bacteria</taxon>
        <taxon>Bacillati</taxon>
        <taxon>Actinomycetota</taxon>
        <taxon>Actinomycetes</taxon>
        <taxon>Kitasatosporales</taxon>
        <taxon>Streptomycetaceae</taxon>
        <taxon>Streptomyces</taxon>
    </lineage>
</organism>
<name>A0ABV5N8I8_9ACTN</name>
<keyword evidence="2" id="KW-1185">Reference proteome</keyword>
<proteinExistence type="predicted"/>
<evidence type="ECO:0000313" key="2">
    <source>
        <dbReference type="Proteomes" id="UP001589709"/>
    </source>
</evidence>
<sequence>MFLPIAGAAIGATCGKAVHPQLDRRVMFSYSKDDRMVSLVGTAALPLGCSRIPAAASTASSHSHRLRTD</sequence>
<gene>
    <name evidence="1" type="ORF">ACFF45_28815</name>
</gene>
<comment type="caution">
    <text evidence="1">The sequence shown here is derived from an EMBL/GenBank/DDBJ whole genome shotgun (WGS) entry which is preliminary data.</text>
</comment>
<accession>A0ABV5N8I8</accession>